<reference evidence="2 3" key="1">
    <citation type="submission" date="2016-10" db="EMBL/GenBank/DDBJ databases">
        <title>The genome of Paramicrosporidium saccamoebae is the missing link in understanding Cryptomycota and Microsporidia evolution.</title>
        <authorList>
            <person name="Quandt C.A."/>
            <person name="Beaudet D."/>
            <person name="Corsaro D."/>
            <person name="Michel R."/>
            <person name="Corradi N."/>
            <person name="James T."/>
        </authorList>
    </citation>
    <scope>NUCLEOTIDE SEQUENCE [LARGE SCALE GENOMIC DNA]</scope>
    <source>
        <strain evidence="2 3">KSL3</strain>
    </source>
</reference>
<dbReference type="EMBL" id="MTSL01000157">
    <property type="protein sequence ID" value="PJF17841.1"/>
    <property type="molecule type" value="Genomic_DNA"/>
</dbReference>
<feature type="region of interest" description="Disordered" evidence="1">
    <location>
        <begin position="471"/>
        <end position="509"/>
    </location>
</feature>
<gene>
    <name evidence="2" type="ORF">PSACC_02359</name>
</gene>
<feature type="region of interest" description="Disordered" evidence="1">
    <location>
        <begin position="1"/>
        <end position="23"/>
    </location>
</feature>
<sequence>MSNLPSTISKSLDAGQSNASKPTLSFRAFISTKKEASADPVKPHGPQRVAAKVAPFHPYPSEPSSLKKSVRVESTKLPTRAIKSTLSAPPTLDNVHKPHRIVSSASAHQLPSLAKVMLPRSGSSSAITSPKRTVSMDSHILPPTPKSLLYDFFEGVKRVEWNVRYKSLVDFLEIMERPDIVEFMLSHRPTTGRLFEIFFGGLGDVHYKVVFMVVEFGKKLLKLIPAEKVPEVALKTEKIIHRLFYVATNIQFKAKPSLIEDAHRLVDDIIEWSAPGKRIQVLTSCKGKSQYPNVTKAIEERIIEERMLEERILEDDVQVNTIVTLQSPRKLHPDHELLLGSPMKGVTRGEGFHPSSNAAGGEGFHPSSNAAGGTGLFPSPNANATGGVGLFPSPNSNVTGEEFLFPSPDSNVTEEGEIIPSPRVFHDDEIILDAELGISLRPKTMPSTPVSRLRQVVDFDTPRSMDHHIPIETDSEVEENDPNCSAAQDECEPSGKDEQVSNIMQQLEL</sequence>
<accession>A0A2H9TJA8</accession>
<proteinExistence type="predicted"/>
<keyword evidence="3" id="KW-1185">Reference proteome</keyword>
<name>A0A2H9TJA8_9FUNG</name>
<feature type="compositionally biased region" description="Polar residues" evidence="1">
    <location>
        <begin position="500"/>
        <end position="509"/>
    </location>
</feature>
<evidence type="ECO:0000256" key="1">
    <source>
        <dbReference type="SAM" id="MobiDB-lite"/>
    </source>
</evidence>
<feature type="region of interest" description="Disordered" evidence="1">
    <location>
        <begin position="346"/>
        <end position="380"/>
    </location>
</feature>
<organism evidence="2 3">
    <name type="scientific">Paramicrosporidium saccamoebae</name>
    <dbReference type="NCBI Taxonomy" id="1246581"/>
    <lineage>
        <taxon>Eukaryota</taxon>
        <taxon>Fungi</taxon>
        <taxon>Fungi incertae sedis</taxon>
        <taxon>Cryptomycota</taxon>
        <taxon>Cryptomycota incertae sedis</taxon>
        <taxon>Paramicrosporidium</taxon>
    </lineage>
</organism>
<evidence type="ECO:0000313" key="2">
    <source>
        <dbReference type="EMBL" id="PJF17841.1"/>
    </source>
</evidence>
<protein>
    <submittedName>
        <fullName evidence="2">Uncharacterized protein</fullName>
    </submittedName>
</protein>
<evidence type="ECO:0000313" key="3">
    <source>
        <dbReference type="Proteomes" id="UP000240830"/>
    </source>
</evidence>
<dbReference type="AlphaFoldDB" id="A0A2H9TJA8"/>
<comment type="caution">
    <text evidence="2">The sequence shown here is derived from an EMBL/GenBank/DDBJ whole genome shotgun (WGS) entry which is preliminary data.</text>
</comment>
<dbReference type="Proteomes" id="UP000240830">
    <property type="component" value="Unassembled WGS sequence"/>
</dbReference>